<reference evidence="1" key="1">
    <citation type="submission" date="2019-02" db="EMBL/GenBank/DDBJ databases">
        <authorList>
            <person name="Gruber-Vodicka R. H."/>
            <person name="Seah K. B. B."/>
        </authorList>
    </citation>
    <scope>NUCLEOTIDE SEQUENCE</scope>
    <source>
        <strain evidence="1">BECK_BY8</strain>
    </source>
</reference>
<evidence type="ECO:0000313" key="1">
    <source>
        <dbReference type="EMBL" id="VFK66906.1"/>
    </source>
</evidence>
<gene>
    <name evidence="1" type="ORF">BECKUNK1418G_GA0071005_11157</name>
</gene>
<proteinExistence type="predicted"/>
<dbReference type="SUPFAM" id="SSF53335">
    <property type="entry name" value="S-adenosyl-L-methionine-dependent methyltransferases"/>
    <property type="match status" value="1"/>
</dbReference>
<sequence length="203" mass="23218">MLEVLKVIKLLRGRDNALSCWSLVGNTLTNHIPTDINIRGLSLGTGMSQFECLVSQNLSLEMLAYDRHELIQDHISLGRVIYCKKSIEGIFPSCEMFKLIILKDVIHELKDPDDILMNSMGNLSHRGLLLIIDPDPADKSAKTMQTLGALDQTQYKNNFKTPEEIDETLRHIPLKKIFFTRVGPGWIDNNDSFCRYILIYQKR</sequence>
<dbReference type="InterPro" id="IPR029063">
    <property type="entry name" value="SAM-dependent_MTases_sf"/>
</dbReference>
<evidence type="ECO:0008006" key="2">
    <source>
        <dbReference type="Google" id="ProtNLM"/>
    </source>
</evidence>
<dbReference type="EMBL" id="CAADFZ010000115">
    <property type="protein sequence ID" value="VFK66906.1"/>
    <property type="molecule type" value="Genomic_DNA"/>
</dbReference>
<dbReference type="Gene3D" id="3.40.50.150">
    <property type="entry name" value="Vaccinia Virus protein VP39"/>
    <property type="match status" value="1"/>
</dbReference>
<protein>
    <recommendedName>
        <fullName evidence="2">Methyltransferase domain-containing protein</fullName>
    </recommendedName>
</protein>
<dbReference type="AlphaFoldDB" id="A0A451ALK2"/>
<name>A0A451ALK2_9GAMM</name>
<accession>A0A451ALK2</accession>
<organism evidence="1">
    <name type="scientific">Candidatus Kentrum sp. UNK</name>
    <dbReference type="NCBI Taxonomy" id="2126344"/>
    <lineage>
        <taxon>Bacteria</taxon>
        <taxon>Pseudomonadati</taxon>
        <taxon>Pseudomonadota</taxon>
        <taxon>Gammaproteobacteria</taxon>
        <taxon>Candidatus Kentrum</taxon>
    </lineage>
</organism>